<comment type="similarity">
    <text evidence="2">Belongs to the class IV-like SAM-binding methyltransferase superfamily. RNA methyltransferase NEP1 family.</text>
</comment>
<dbReference type="InterPro" id="IPR029026">
    <property type="entry name" value="tRNA_m1G_MTases_N"/>
</dbReference>
<keyword evidence="3" id="KW-0690">Ribosome biogenesis</keyword>
<dbReference type="GO" id="GO:0070037">
    <property type="term" value="F:rRNA (pseudouridine) methyltransferase activity"/>
    <property type="evidence" value="ECO:0007669"/>
    <property type="project" value="InterPro"/>
</dbReference>
<dbReference type="OrthoDB" id="269804at2759"/>
<sequence>MDPINPDKIIKADFTKNERQTRLIVILEEAFLETVQVKEKYQLLNSDDHHDILAKNKRKSDEARPDILHQTILSLVDSPLNKAGLLQIFIRTKLNQIIYINPAIKFPRTYKRFAGLMVQLLHKHIIRAADTGDVLLRLIKGPITRHIPLNIDTIMLSRDAEMVDFQDYVLENYSNDLNSNTPICFVIGAVAHGHLNPDYVSKKIAISQYPLSAASVAARVCLSFERLWAVK</sequence>
<dbReference type="PANTHER" id="PTHR12636">
    <property type="entry name" value="NEP1/MRA1"/>
    <property type="match status" value="1"/>
</dbReference>
<evidence type="ECO:0000256" key="9">
    <source>
        <dbReference type="ARBA" id="ARBA00022884"/>
    </source>
</evidence>
<dbReference type="GO" id="GO:0032040">
    <property type="term" value="C:small-subunit processome"/>
    <property type="evidence" value="ECO:0007669"/>
    <property type="project" value="TreeGrafter"/>
</dbReference>
<proteinExistence type="inferred from homology"/>
<comment type="subcellular location">
    <subcellularLocation>
        <location evidence="1">Nucleus</location>
        <location evidence="1">Nucleolus</location>
    </subcellularLocation>
</comment>
<evidence type="ECO:0000313" key="11">
    <source>
        <dbReference type="EMBL" id="EST45310.1"/>
    </source>
</evidence>
<dbReference type="VEuPathDB" id="GiardiaDB:SS50377_20256"/>
<keyword evidence="6" id="KW-0808">Transferase</keyword>
<name>V6LL03_9EUKA</name>
<dbReference type="EMBL" id="AUWU02000001">
    <property type="protein sequence ID" value="KAH0576910.1"/>
    <property type="molecule type" value="Genomic_DNA"/>
</dbReference>
<evidence type="ECO:0000256" key="5">
    <source>
        <dbReference type="ARBA" id="ARBA00022603"/>
    </source>
</evidence>
<protein>
    <submittedName>
        <fullName evidence="11 12">Ribosome biogenesis protein NEP1</fullName>
    </submittedName>
</protein>
<evidence type="ECO:0000313" key="12">
    <source>
        <dbReference type="EMBL" id="KAH0576910.1"/>
    </source>
</evidence>
<accession>V6LL03</accession>
<dbReference type="SUPFAM" id="SSF75217">
    <property type="entry name" value="alpha/beta knot"/>
    <property type="match status" value="1"/>
</dbReference>
<keyword evidence="13" id="KW-1185">Reference proteome</keyword>
<dbReference type="GO" id="GO:0019843">
    <property type="term" value="F:rRNA binding"/>
    <property type="evidence" value="ECO:0007669"/>
    <property type="project" value="UniProtKB-KW"/>
</dbReference>
<evidence type="ECO:0000256" key="4">
    <source>
        <dbReference type="ARBA" id="ARBA00022552"/>
    </source>
</evidence>
<keyword evidence="8" id="KW-0699">rRNA-binding</keyword>
<evidence type="ECO:0000256" key="7">
    <source>
        <dbReference type="ARBA" id="ARBA00022691"/>
    </source>
</evidence>
<reference evidence="11 12" key="1">
    <citation type="journal article" date="2014" name="PLoS Genet.">
        <title>The Genome of Spironucleus salmonicida Highlights a Fish Pathogen Adapted to Fluctuating Environments.</title>
        <authorList>
            <person name="Xu F."/>
            <person name="Jerlstrom-Hultqvist J."/>
            <person name="Einarsson E."/>
            <person name="Astvaldsson A."/>
            <person name="Svard S.G."/>
            <person name="Andersson J.O."/>
        </authorList>
    </citation>
    <scope>NUCLEOTIDE SEQUENCE</scope>
    <source>
        <strain evidence="12">ATCC 50377</strain>
    </source>
</reference>
<keyword evidence="10" id="KW-0539">Nucleus</keyword>
<evidence type="ECO:0000256" key="1">
    <source>
        <dbReference type="ARBA" id="ARBA00004604"/>
    </source>
</evidence>
<reference evidence="12" key="2">
    <citation type="submission" date="2020-12" db="EMBL/GenBank/DDBJ databases">
        <title>New Spironucleus salmonicida genome in near-complete chromosomes.</title>
        <authorList>
            <person name="Xu F."/>
            <person name="Kurt Z."/>
            <person name="Jimenez-Gonzalez A."/>
            <person name="Astvaldsson A."/>
            <person name="Andersson J.O."/>
            <person name="Svard S.G."/>
        </authorList>
    </citation>
    <scope>NUCLEOTIDE SEQUENCE</scope>
    <source>
        <strain evidence="12">ATCC 50377</strain>
    </source>
</reference>
<evidence type="ECO:0000256" key="3">
    <source>
        <dbReference type="ARBA" id="ARBA00022517"/>
    </source>
</evidence>
<keyword evidence="9" id="KW-0694">RNA-binding</keyword>
<dbReference type="CDD" id="cd18088">
    <property type="entry name" value="Nep1-like"/>
    <property type="match status" value="1"/>
</dbReference>
<evidence type="ECO:0000256" key="2">
    <source>
        <dbReference type="ARBA" id="ARBA00008115"/>
    </source>
</evidence>
<evidence type="ECO:0000256" key="8">
    <source>
        <dbReference type="ARBA" id="ARBA00022730"/>
    </source>
</evidence>
<evidence type="ECO:0000313" key="13">
    <source>
        <dbReference type="Proteomes" id="UP000018208"/>
    </source>
</evidence>
<keyword evidence="7" id="KW-0949">S-adenosyl-L-methionine</keyword>
<gene>
    <name evidence="11" type="ORF">SS50377_14887</name>
    <name evidence="12" type="ORF">SS50377_20256</name>
</gene>
<dbReference type="PANTHER" id="PTHR12636:SF5">
    <property type="entry name" value="RIBOSOMAL RNA SMALL SUBUNIT METHYLTRANSFERASE NEP1"/>
    <property type="match status" value="1"/>
</dbReference>
<keyword evidence="5" id="KW-0489">Methyltransferase</keyword>
<keyword evidence="4" id="KW-0698">rRNA processing</keyword>
<dbReference type="FunFam" id="3.40.1280.10:FF:000003">
    <property type="entry name" value="Ribosomal RNA small subunit methyltransferase"/>
    <property type="match status" value="1"/>
</dbReference>
<dbReference type="Gene3D" id="3.40.1280.10">
    <property type="match status" value="1"/>
</dbReference>
<evidence type="ECO:0000256" key="10">
    <source>
        <dbReference type="ARBA" id="ARBA00023242"/>
    </source>
</evidence>
<dbReference type="AlphaFoldDB" id="V6LL03"/>
<organism evidence="11">
    <name type="scientific">Spironucleus salmonicida</name>
    <dbReference type="NCBI Taxonomy" id="348837"/>
    <lineage>
        <taxon>Eukaryota</taxon>
        <taxon>Metamonada</taxon>
        <taxon>Diplomonadida</taxon>
        <taxon>Hexamitidae</taxon>
        <taxon>Hexamitinae</taxon>
        <taxon>Spironucleus</taxon>
    </lineage>
</organism>
<dbReference type="Proteomes" id="UP000018208">
    <property type="component" value="Unassembled WGS sequence"/>
</dbReference>
<dbReference type="Pfam" id="PF03587">
    <property type="entry name" value="EMG1"/>
    <property type="match status" value="1"/>
</dbReference>
<dbReference type="EMBL" id="KI546100">
    <property type="protein sequence ID" value="EST45310.1"/>
    <property type="molecule type" value="Genomic_DNA"/>
</dbReference>
<evidence type="ECO:0000256" key="6">
    <source>
        <dbReference type="ARBA" id="ARBA00022679"/>
    </source>
</evidence>
<dbReference type="InterPro" id="IPR029028">
    <property type="entry name" value="Alpha/beta_knot_MTases"/>
</dbReference>
<dbReference type="GO" id="GO:0070475">
    <property type="term" value="P:rRNA base methylation"/>
    <property type="evidence" value="ECO:0007669"/>
    <property type="project" value="InterPro"/>
</dbReference>
<dbReference type="InterPro" id="IPR005304">
    <property type="entry name" value="Rbsml_bgen_MeTrfase_EMG1/NEP1"/>
</dbReference>